<organism evidence="2 3">
    <name type="scientific">Calidifontibacter indicus</name>
    <dbReference type="NCBI Taxonomy" id="419650"/>
    <lineage>
        <taxon>Bacteria</taxon>
        <taxon>Bacillati</taxon>
        <taxon>Actinomycetota</taxon>
        <taxon>Actinomycetes</taxon>
        <taxon>Micrococcales</taxon>
        <taxon>Dermacoccaceae</taxon>
        <taxon>Calidifontibacter</taxon>
    </lineage>
</organism>
<comment type="caution">
    <text evidence="2">The sequence shown here is derived from an EMBL/GenBank/DDBJ whole genome shotgun (WGS) entry which is preliminary data.</text>
</comment>
<dbReference type="Proteomes" id="UP000256253">
    <property type="component" value="Unassembled WGS sequence"/>
</dbReference>
<dbReference type="EMBL" id="QTUA01000002">
    <property type="protein sequence ID" value="REF24628.1"/>
    <property type="molecule type" value="Genomic_DNA"/>
</dbReference>
<gene>
    <name evidence="2" type="ORF">DFJ65_3414</name>
</gene>
<proteinExistence type="predicted"/>
<feature type="compositionally biased region" description="Polar residues" evidence="1">
    <location>
        <begin position="17"/>
        <end position="29"/>
    </location>
</feature>
<accession>A0A3D9U559</accession>
<evidence type="ECO:0000256" key="1">
    <source>
        <dbReference type="SAM" id="MobiDB-lite"/>
    </source>
</evidence>
<feature type="compositionally biased region" description="Basic and acidic residues" evidence="1">
    <location>
        <begin position="1"/>
        <end position="16"/>
    </location>
</feature>
<evidence type="ECO:0000313" key="2">
    <source>
        <dbReference type="EMBL" id="REF24628.1"/>
    </source>
</evidence>
<dbReference type="AlphaFoldDB" id="A0A3D9U559"/>
<evidence type="ECO:0000313" key="3">
    <source>
        <dbReference type="Proteomes" id="UP000256253"/>
    </source>
</evidence>
<protein>
    <submittedName>
        <fullName evidence="2">Uncharacterized protein</fullName>
    </submittedName>
</protein>
<sequence>MVERPDSGDAPEETKAAEQSNEKGPSTSVKVGSLVVNTAAAAASHEVGSWLGHELISWVIQLFS</sequence>
<feature type="region of interest" description="Disordered" evidence="1">
    <location>
        <begin position="1"/>
        <end position="29"/>
    </location>
</feature>
<reference evidence="2 3" key="1">
    <citation type="submission" date="2018-08" db="EMBL/GenBank/DDBJ databases">
        <title>Sequencing the genomes of 1000 actinobacteria strains.</title>
        <authorList>
            <person name="Klenk H.-P."/>
        </authorList>
    </citation>
    <scope>NUCLEOTIDE SEQUENCE [LARGE SCALE GENOMIC DNA]</scope>
    <source>
        <strain evidence="2 3">DSM 22967</strain>
    </source>
</reference>
<name>A0A3D9U559_9MICO</name>
<keyword evidence="3" id="KW-1185">Reference proteome</keyword>